<reference evidence="2" key="1">
    <citation type="journal article" date="2009" name="J. Bacteriol.">
        <title>Complete genome sequence of Erythrobacter litoralis HTCC2594.</title>
        <authorList>
            <person name="Oh H.M."/>
            <person name="Giovannoni S.J."/>
            <person name="Ferriera S."/>
            <person name="Johnson J."/>
            <person name="Cho J.C."/>
        </authorList>
    </citation>
    <scope>NUCLEOTIDE SEQUENCE [LARGE SCALE GENOMIC DNA]</scope>
    <source>
        <strain evidence="2">HTCC2594</strain>
    </source>
</reference>
<accession>Q2NDI5</accession>
<sequence>MTLTRDQELWGMALWVEKQHGKNGAAFIDDKIGQLSRAKDNQGVALWQDVARRLEQLTLRRRPS</sequence>
<name>Q2NDI5_ERYLH</name>
<dbReference type="OrthoDB" id="7363783at2"/>
<dbReference type="EMBL" id="CP000157">
    <property type="protein sequence ID" value="ABC62256.1"/>
    <property type="molecule type" value="Genomic_DNA"/>
</dbReference>
<evidence type="ECO:0000313" key="2">
    <source>
        <dbReference type="Proteomes" id="UP000008808"/>
    </source>
</evidence>
<gene>
    <name evidence="1" type="ordered locus">ELI_00820</name>
</gene>
<dbReference type="STRING" id="314225.ELI_00820"/>
<dbReference type="InterPro" id="IPR054234">
    <property type="entry name" value="DUF6961"/>
</dbReference>
<dbReference type="AlphaFoldDB" id="Q2NDI5"/>
<dbReference type="KEGG" id="eli:ELI_00820"/>
<evidence type="ECO:0000313" key="1">
    <source>
        <dbReference type="EMBL" id="ABC62256.1"/>
    </source>
</evidence>
<dbReference type="Pfam" id="PF22284">
    <property type="entry name" value="DUF6961"/>
    <property type="match status" value="1"/>
</dbReference>
<keyword evidence="2" id="KW-1185">Reference proteome</keyword>
<dbReference type="HOGENOM" id="CLU_204004_0_0_5"/>
<protein>
    <submittedName>
        <fullName evidence="1">Uncharacterized protein</fullName>
    </submittedName>
</protein>
<organism evidence="1 2">
    <name type="scientific">Erythrobacter litoralis (strain HTCC2594)</name>
    <dbReference type="NCBI Taxonomy" id="314225"/>
    <lineage>
        <taxon>Bacteria</taxon>
        <taxon>Pseudomonadati</taxon>
        <taxon>Pseudomonadota</taxon>
        <taxon>Alphaproteobacteria</taxon>
        <taxon>Sphingomonadales</taxon>
        <taxon>Erythrobacteraceae</taxon>
        <taxon>Erythrobacter/Porphyrobacter group</taxon>
        <taxon>Erythrobacter</taxon>
    </lineage>
</organism>
<proteinExistence type="predicted"/>
<dbReference type="Proteomes" id="UP000008808">
    <property type="component" value="Chromosome"/>
</dbReference>
<dbReference type="RefSeq" id="WP_011413132.1">
    <property type="nucleotide sequence ID" value="NC_007722.1"/>
</dbReference>